<sequence length="226" mass="25916">MGIRHETSSPYSPHQNGTAERQWRTLFEMGRCLLIDKGLPKFLWTYAVQTAAHIRNRCFNNRIKQTPYHMLTGNQPDLSKMGIFGSECYAYKHDPKKLDSRCEKGIFVGYDKNSPAYLVYHANSGKVSKNRLVKFCKKRGIEKQTQTDVLDDEVELFPQQYTCGESSGDAHVLENNNGSRTNVSQREITRESLKESGSEVNHSERSKGDVSQGRYYPKRERKSPNT</sequence>
<evidence type="ECO:0000256" key="10">
    <source>
        <dbReference type="SAM" id="MobiDB-lite"/>
    </source>
</evidence>
<keyword evidence="3" id="KW-0255">Endonuclease</keyword>
<evidence type="ECO:0000256" key="3">
    <source>
        <dbReference type="ARBA" id="ARBA00022759"/>
    </source>
</evidence>
<dbReference type="GO" id="GO:0015074">
    <property type="term" value="P:DNA integration"/>
    <property type="evidence" value="ECO:0007669"/>
    <property type="project" value="UniProtKB-KW"/>
</dbReference>
<organism evidence="12 13">
    <name type="scientific">Stichopus japonicus</name>
    <name type="common">Sea cucumber</name>
    <dbReference type="NCBI Taxonomy" id="307972"/>
    <lineage>
        <taxon>Eukaryota</taxon>
        <taxon>Metazoa</taxon>
        <taxon>Echinodermata</taxon>
        <taxon>Eleutherozoa</taxon>
        <taxon>Echinozoa</taxon>
        <taxon>Holothuroidea</taxon>
        <taxon>Aspidochirotacea</taxon>
        <taxon>Aspidochirotida</taxon>
        <taxon>Stichopodidae</taxon>
        <taxon>Apostichopus</taxon>
    </lineage>
</organism>
<keyword evidence="13" id="KW-1185">Reference proteome</keyword>
<evidence type="ECO:0000259" key="11">
    <source>
        <dbReference type="PROSITE" id="PS50994"/>
    </source>
</evidence>
<dbReference type="InterPro" id="IPR057670">
    <property type="entry name" value="SH3_retrovirus"/>
</dbReference>
<keyword evidence="1" id="KW-0540">Nuclease</keyword>
<evidence type="ECO:0000313" key="12">
    <source>
        <dbReference type="EMBL" id="PIK41370.1"/>
    </source>
</evidence>
<dbReference type="PROSITE" id="PS50994">
    <property type="entry name" value="INTEGRASE"/>
    <property type="match status" value="1"/>
</dbReference>
<dbReference type="Pfam" id="PF25597">
    <property type="entry name" value="SH3_retrovirus"/>
    <property type="match status" value="1"/>
</dbReference>
<feature type="region of interest" description="Disordered" evidence="10">
    <location>
        <begin position="167"/>
        <end position="226"/>
    </location>
</feature>
<dbReference type="SUPFAM" id="SSF53098">
    <property type="entry name" value="Ribonuclease H-like"/>
    <property type="match status" value="1"/>
</dbReference>
<dbReference type="InterPro" id="IPR039537">
    <property type="entry name" value="Retrotran_Ty1/copia-like"/>
</dbReference>
<keyword evidence="7" id="KW-0695">RNA-directed DNA polymerase</keyword>
<dbReference type="Gene3D" id="3.30.420.10">
    <property type="entry name" value="Ribonuclease H-like superfamily/Ribonuclease H"/>
    <property type="match status" value="1"/>
</dbReference>
<keyword evidence="6" id="KW-0229">DNA integration</keyword>
<keyword evidence="8" id="KW-0808">Transferase</keyword>
<evidence type="ECO:0000256" key="8">
    <source>
        <dbReference type="ARBA" id="ARBA00022932"/>
    </source>
</evidence>
<keyword evidence="8" id="KW-0239">DNA-directed DNA polymerase</keyword>
<feature type="domain" description="Integrase catalytic" evidence="11">
    <location>
        <begin position="1"/>
        <end position="84"/>
    </location>
</feature>
<comment type="caution">
    <text evidence="12">The sequence shown here is derived from an EMBL/GenBank/DDBJ whole genome shotgun (WGS) entry which is preliminary data.</text>
</comment>
<evidence type="ECO:0000256" key="6">
    <source>
        <dbReference type="ARBA" id="ARBA00022908"/>
    </source>
</evidence>
<evidence type="ECO:0000256" key="7">
    <source>
        <dbReference type="ARBA" id="ARBA00022918"/>
    </source>
</evidence>
<dbReference type="EMBL" id="MRZV01001025">
    <property type="protein sequence ID" value="PIK41370.1"/>
    <property type="molecule type" value="Genomic_DNA"/>
</dbReference>
<gene>
    <name evidence="12" type="ORF">BSL78_21780</name>
</gene>
<evidence type="ECO:0000256" key="9">
    <source>
        <dbReference type="ARBA" id="ARBA00023172"/>
    </source>
</evidence>
<evidence type="ECO:0000256" key="5">
    <source>
        <dbReference type="ARBA" id="ARBA00022842"/>
    </source>
</evidence>
<dbReference type="GO" id="GO:0003964">
    <property type="term" value="F:RNA-directed DNA polymerase activity"/>
    <property type="evidence" value="ECO:0007669"/>
    <property type="project" value="UniProtKB-KW"/>
</dbReference>
<keyword evidence="4" id="KW-0378">Hydrolase</keyword>
<feature type="compositionally biased region" description="Basic and acidic residues" evidence="10">
    <location>
        <begin position="187"/>
        <end position="208"/>
    </location>
</feature>
<accession>A0A2G8K051</accession>
<dbReference type="GO" id="GO:0016787">
    <property type="term" value="F:hydrolase activity"/>
    <property type="evidence" value="ECO:0007669"/>
    <property type="project" value="UniProtKB-KW"/>
</dbReference>
<dbReference type="PANTHER" id="PTHR42648">
    <property type="entry name" value="TRANSPOSASE, PUTATIVE-RELATED"/>
    <property type="match status" value="1"/>
</dbReference>
<protein>
    <recommendedName>
        <fullName evidence="11">Integrase catalytic domain-containing protein</fullName>
    </recommendedName>
</protein>
<keyword evidence="2" id="KW-0479">Metal-binding</keyword>
<evidence type="ECO:0000256" key="1">
    <source>
        <dbReference type="ARBA" id="ARBA00022722"/>
    </source>
</evidence>
<dbReference type="OrthoDB" id="5986833at2759"/>
<dbReference type="STRING" id="307972.A0A2G8K051"/>
<proteinExistence type="predicted"/>
<dbReference type="InterPro" id="IPR036397">
    <property type="entry name" value="RNaseH_sf"/>
</dbReference>
<evidence type="ECO:0000313" key="13">
    <source>
        <dbReference type="Proteomes" id="UP000230750"/>
    </source>
</evidence>
<name>A0A2G8K051_STIJA</name>
<dbReference type="GO" id="GO:0004519">
    <property type="term" value="F:endonuclease activity"/>
    <property type="evidence" value="ECO:0007669"/>
    <property type="project" value="UniProtKB-KW"/>
</dbReference>
<reference evidence="12 13" key="1">
    <citation type="journal article" date="2017" name="PLoS Biol.">
        <title>The sea cucumber genome provides insights into morphological evolution and visceral regeneration.</title>
        <authorList>
            <person name="Zhang X."/>
            <person name="Sun L."/>
            <person name="Yuan J."/>
            <person name="Sun Y."/>
            <person name="Gao Y."/>
            <person name="Zhang L."/>
            <person name="Li S."/>
            <person name="Dai H."/>
            <person name="Hamel J.F."/>
            <person name="Liu C."/>
            <person name="Yu Y."/>
            <person name="Liu S."/>
            <person name="Lin W."/>
            <person name="Guo K."/>
            <person name="Jin S."/>
            <person name="Xu P."/>
            <person name="Storey K.B."/>
            <person name="Huan P."/>
            <person name="Zhang T."/>
            <person name="Zhou Y."/>
            <person name="Zhang J."/>
            <person name="Lin C."/>
            <person name="Li X."/>
            <person name="Xing L."/>
            <person name="Huo D."/>
            <person name="Sun M."/>
            <person name="Wang L."/>
            <person name="Mercier A."/>
            <person name="Li F."/>
            <person name="Yang H."/>
            <person name="Xiang J."/>
        </authorList>
    </citation>
    <scope>NUCLEOTIDE SEQUENCE [LARGE SCALE GENOMIC DNA]</scope>
    <source>
        <strain evidence="12">Shaxun</strain>
        <tissue evidence="12">Muscle</tissue>
    </source>
</reference>
<dbReference type="AlphaFoldDB" id="A0A2G8K051"/>
<evidence type="ECO:0000256" key="2">
    <source>
        <dbReference type="ARBA" id="ARBA00022723"/>
    </source>
</evidence>
<dbReference type="GO" id="GO:0003676">
    <property type="term" value="F:nucleic acid binding"/>
    <property type="evidence" value="ECO:0007669"/>
    <property type="project" value="InterPro"/>
</dbReference>
<keyword evidence="8" id="KW-0548">Nucleotidyltransferase</keyword>
<keyword evidence="5" id="KW-0460">Magnesium</keyword>
<dbReference type="PANTHER" id="PTHR42648:SF11">
    <property type="entry name" value="TRANSPOSON TY4-P GAG-POL POLYPROTEIN"/>
    <property type="match status" value="1"/>
</dbReference>
<evidence type="ECO:0000256" key="4">
    <source>
        <dbReference type="ARBA" id="ARBA00022801"/>
    </source>
</evidence>
<keyword evidence="9" id="KW-0233">DNA recombination</keyword>
<dbReference type="Proteomes" id="UP000230750">
    <property type="component" value="Unassembled WGS sequence"/>
</dbReference>
<dbReference type="InterPro" id="IPR001584">
    <property type="entry name" value="Integrase_cat-core"/>
</dbReference>
<feature type="compositionally biased region" description="Polar residues" evidence="10">
    <location>
        <begin position="174"/>
        <end position="186"/>
    </location>
</feature>
<dbReference type="InterPro" id="IPR012337">
    <property type="entry name" value="RNaseH-like_sf"/>
</dbReference>
<dbReference type="GO" id="GO:0046872">
    <property type="term" value="F:metal ion binding"/>
    <property type="evidence" value="ECO:0007669"/>
    <property type="project" value="UniProtKB-KW"/>
</dbReference>
<dbReference type="GO" id="GO:0003887">
    <property type="term" value="F:DNA-directed DNA polymerase activity"/>
    <property type="evidence" value="ECO:0007669"/>
    <property type="project" value="UniProtKB-KW"/>
</dbReference>
<dbReference type="GO" id="GO:0006310">
    <property type="term" value="P:DNA recombination"/>
    <property type="evidence" value="ECO:0007669"/>
    <property type="project" value="UniProtKB-KW"/>
</dbReference>